<proteinExistence type="inferred from homology"/>
<dbReference type="NCBIfam" id="TIGR01727">
    <property type="entry name" value="oligo_HPY"/>
    <property type="match status" value="1"/>
</dbReference>
<dbReference type="GO" id="GO:0016887">
    <property type="term" value="F:ATP hydrolysis activity"/>
    <property type="evidence" value="ECO:0007669"/>
    <property type="project" value="InterPro"/>
</dbReference>
<dbReference type="EMBL" id="JABBCP010000002">
    <property type="protein sequence ID" value="NMF55346.1"/>
    <property type="molecule type" value="Genomic_DNA"/>
</dbReference>
<keyword evidence="3" id="KW-0813">Transport</keyword>
<dbReference type="GO" id="GO:0005524">
    <property type="term" value="F:ATP binding"/>
    <property type="evidence" value="ECO:0007669"/>
    <property type="project" value="UniProtKB-KW"/>
</dbReference>
<dbReference type="PROSITE" id="PS50893">
    <property type="entry name" value="ABC_TRANSPORTER_2"/>
    <property type="match status" value="1"/>
</dbReference>
<organism evidence="10 11">
    <name type="scientific">Collinsella acetigenes</name>
    <dbReference type="NCBI Taxonomy" id="2713419"/>
    <lineage>
        <taxon>Bacteria</taxon>
        <taxon>Bacillati</taxon>
        <taxon>Actinomycetota</taxon>
        <taxon>Coriobacteriia</taxon>
        <taxon>Coriobacteriales</taxon>
        <taxon>Coriobacteriaceae</taxon>
        <taxon>Collinsella</taxon>
    </lineage>
</organism>
<keyword evidence="6 10" id="KW-0067">ATP-binding</keyword>
<dbReference type="PANTHER" id="PTHR43297:SF2">
    <property type="entry name" value="DIPEPTIDE TRANSPORT ATP-BINDING PROTEIN DPPD"/>
    <property type="match status" value="1"/>
</dbReference>
<evidence type="ECO:0000256" key="5">
    <source>
        <dbReference type="ARBA" id="ARBA00022741"/>
    </source>
</evidence>
<evidence type="ECO:0000256" key="2">
    <source>
        <dbReference type="ARBA" id="ARBA00005417"/>
    </source>
</evidence>
<comment type="similarity">
    <text evidence="2">Belongs to the ABC transporter superfamily.</text>
</comment>
<evidence type="ECO:0000313" key="11">
    <source>
        <dbReference type="Proteomes" id="UP000546970"/>
    </source>
</evidence>
<name>A0A7X9UBA6_9ACTN</name>
<accession>A0A7X9UBA6</accession>
<dbReference type="PANTHER" id="PTHR43297">
    <property type="entry name" value="OLIGOPEPTIDE TRANSPORT ATP-BINDING PROTEIN APPD"/>
    <property type="match status" value="1"/>
</dbReference>
<dbReference type="PROSITE" id="PS00211">
    <property type="entry name" value="ABC_TRANSPORTER_1"/>
    <property type="match status" value="1"/>
</dbReference>
<keyword evidence="11" id="KW-1185">Reference proteome</keyword>
<reference evidence="10 11" key="1">
    <citation type="submission" date="2020-04" db="EMBL/GenBank/DDBJ databases">
        <title>Collinsella sp. KGMB02528 nov., an anaerobic actinobacterium isolated from human feces.</title>
        <authorList>
            <person name="Han K.-I."/>
            <person name="Eom M.K."/>
            <person name="Kim J.-S."/>
            <person name="Lee K.C."/>
            <person name="Suh M.K."/>
            <person name="Park S.-H."/>
            <person name="Lee J.H."/>
            <person name="Kang S.W."/>
            <person name="Park J.-E."/>
            <person name="Oh B.S."/>
            <person name="Yu S.Y."/>
            <person name="Choi S.-H."/>
            <person name="Lee D.H."/>
            <person name="Yoon H."/>
            <person name="Kim B.-Y."/>
            <person name="Lee J.H."/>
            <person name="Lee J.-S."/>
        </authorList>
    </citation>
    <scope>NUCLEOTIDE SEQUENCE [LARGE SCALE GENOMIC DNA]</scope>
    <source>
        <strain evidence="10 11">KGMB02528</strain>
    </source>
</reference>
<protein>
    <submittedName>
        <fullName evidence="10">ABC transporter ATP-binding protein</fullName>
    </submittedName>
</protein>
<dbReference type="InterPro" id="IPR003593">
    <property type="entry name" value="AAA+_ATPase"/>
</dbReference>
<evidence type="ECO:0000256" key="1">
    <source>
        <dbReference type="ARBA" id="ARBA00004202"/>
    </source>
</evidence>
<evidence type="ECO:0000256" key="3">
    <source>
        <dbReference type="ARBA" id="ARBA00022448"/>
    </source>
</evidence>
<gene>
    <name evidence="10" type="ORF">HF320_03210</name>
</gene>
<keyword evidence="7" id="KW-0472">Membrane</keyword>
<feature type="domain" description="ABC transporter" evidence="9">
    <location>
        <begin position="23"/>
        <end position="274"/>
    </location>
</feature>
<sequence>MKKDTKNYVDLKTQPIPEGQHLLEVDNLKMYFHTEDGIVHAVDGVSYTLDRGETLGVVGESGSGKSVTAMTIMGLIPMPPGKIHGGSVTYRGKSLLDMSEEEMQHVRGNDIAMIFQDPMTSLNPVYKIGKQVGEGLRLHRGYSKEQALKRATELLDLVGIPEPEKRVNEYPHQFSGGMRQRVMIAMALACDPDILIADEPTTALDVTIQAQIIELMQEMQEKNGNAIVMITHDLGVVADIADKIMVMYAGRPVEFGTADQIFYESRHPYTWGLIRSIPEQVIDEKKPLTPIHGNPPSLVNLPTGCAFAPRCPYATELCHTKRPERVELSKGHYAACHYASDSEFAKKNAPATSRTSKDAIATGMDDTMTGGEE</sequence>
<evidence type="ECO:0000256" key="7">
    <source>
        <dbReference type="ARBA" id="ARBA00023136"/>
    </source>
</evidence>
<dbReference type="SMART" id="SM00382">
    <property type="entry name" value="AAA"/>
    <property type="match status" value="1"/>
</dbReference>
<dbReference type="FunFam" id="3.40.50.300:FF:000016">
    <property type="entry name" value="Oligopeptide ABC transporter ATP-binding component"/>
    <property type="match status" value="1"/>
</dbReference>
<dbReference type="AlphaFoldDB" id="A0A7X9UBA6"/>
<comment type="caution">
    <text evidence="10">The sequence shown here is derived from an EMBL/GenBank/DDBJ whole genome shotgun (WGS) entry which is preliminary data.</text>
</comment>
<keyword evidence="4" id="KW-1003">Cell membrane</keyword>
<dbReference type="InterPro" id="IPR003439">
    <property type="entry name" value="ABC_transporter-like_ATP-bd"/>
</dbReference>
<comment type="subcellular location">
    <subcellularLocation>
        <location evidence="1">Cell membrane</location>
        <topology evidence="1">Peripheral membrane protein</topology>
    </subcellularLocation>
</comment>
<dbReference type="InterPro" id="IPR050388">
    <property type="entry name" value="ABC_Ni/Peptide_Import"/>
</dbReference>
<evidence type="ECO:0000259" key="9">
    <source>
        <dbReference type="PROSITE" id="PS50893"/>
    </source>
</evidence>
<dbReference type="Pfam" id="PF08352">
    <property type="entry name" value="oligo_HPY"/>
    <property type="match status" value="1"/>
</dbReference>
<dbReference type="Proteomes" id="UP000546970">
    <property type="component" value="Unassembled WGS sequence"/>
</dbReference>
<keyword evidence="5" id="KW-0547">Nucleotide-binding</keyword>
<dbReference type="RefSeq" id="WP_169277045.1">
    <property type="nucleotide sequence ID" value="NZ_JABBCP010000002.1"/>
</dbReference>
<evidence type="ECO:0000313" key="10">
    <source>
        <dbReference type="EMBL" id="NMF55346.1"/>
    </source>
</evidence>
<dbReference type="InterPro" id="IPR013563">
    <property type="entry name" value="Oligopep_ABC_C"/>
</dbReference>
<dbReference type="CDD" id="cd03257">
    <property type="entry name" value="ABC_NikE_OppD_transporters"/>
    <property type="match status" value="1"/>
</dbReference>
<dbReference type="InterPro" id="IPR017871">
    <property type="entry name" value="ABC_transporter-like_CS"/>
</dbReference>
<evidence type="ECO:0000256" key="4">
    <source>
        <dbReference type="ARBA" id="ARBA00022475"/>
    </source>
</evidence>
<dbReference type="Pfam" id="PF00005">
    <property type="entry name" value="ABC_tran"/>
    <property type="match status" value="1"/>
</dbReference>
<evidence type="ECO:0000256" key="6">
    <source>
        <dbReference type="ARBA" id="ARBA00022840"/>
    </source>
</evidence>
<dbReference type="GO" id="GO:0005886">
    <property type="term" value="C:plasma membrane"/>
    <property type="evidence" value="ECO:0007669"/>
    <property type="project" value="UniProtKB-SubCell"/>
</dbReference>
<dbReference type="SUPFAM" id="SSF52540">
    <property type="entry name" value="P-loop containing nucleoside triphosphate hydrolases"/>
    <property type="match status" value="1"/>
</dbReference>
<evidence type="ECO:0000256" key="8">
    <source>
        <dbReference type="SAM" id="MobiDB-lite"/>
    </source>
</evidence>
<dbReference type="Gene3D" id="3.40.50.300">
    <property type="entry name" value="P-loop containing nucleotide triphosphate hydrolases"/>
    <property type="match status" value="1"/>
</dbReference>
<dbReference type="GO" id="GO:0015833">
    <property type="term" value="P:peptide transport"/>
    <property type="evidence" value="ECO:0007669"/>
    <property type="project" value="InterPro"/>
</dbReference>
<feature type="region of interest" description="Disordered" evidence="8">
    <location>
        <begin position="347"/>
        <end position="373"/>
    </location>
</feature>
<dbReference type="InterPro" id="IPR027417">
    <property type="entry name" value="P-loop_NTPase"/>
</dbReference>